<keyword evidence="5" id="KW-0378">Hydrolase</keyword>
<evidence type="ECO:0000256" key="3">
    <source>
        <dbReference type="SAM" id="Phobius"/>
    </source>
</evidence>
<dbReference type="GO" id="GO:0007005">
    <property type="term" value="P:mitochondrion organization"/>
    <property type="evidence" value="ECO:0007669"/>
    <property type="project" value="TreeGrafter"/>
</dbReference>
<protein>
    <submittedName>
        <fullName evidence="5">Regulator of protease activity HflC (Stomatin/prohibitin superfamily)</fullName>
    </submittedName>
</protein>
<feature type="domain" description="Band 7" evidence="4">
    <location>
        <begin position="173"/>
        <end position="331"/>
    </location>
</feature>
<organism evidence="5 6">
    <name type="scientific">Azotobacter chroococcum</name>
    <dbReference type="NCBI Taxonomy" id="353"/>
    <lineage>
        <taxon>Bacteria</taxon>
        <taxon>Pseudomonadati</taxon>
        <taxon>Pseudomonadota</taxon>
        <taxon>Gammaproteobacteria</taxon>
        <taxon>Pseudomonadales</taxon>
        <taxon>Pseudomonadaceae</taxon>
        <taxon>Azotobacter</taxon>
    </lineage>
</organism>
<feature type="transmembrane region" description="Helical" evidence="3">
    <location>
        <begin position="155"/>
        <end position="172"/>
    </location>
</feature>
<dbReference type="PANTHER" id="PTHR43327:SF10">
    <property type="entry name" value="STOMATIN-LIKE PROTEIN 2, MITOCHONDRIAL"/>
    <property type="match status" value="1"/>
</dbReference>
<name>A0A4R1PLN7_9GAMM</name>
<dbReference type="InterPro" id="IPR036013">
    <property type="entry name" value="Band_7/SPFH_dom_sf"/>
</dbReference>
<dbReference type="AlphaFoldDB" id="A0A4R1PLN7"/>
<comment type="caution">
    <text evidence="5">The sequence shown here is derived from an EMBL/GenBank/DDBJ whole genome shotgun (WGS) entry which is preliminary data.</text>
</comment>
<dbReference type="PRINTS" id="PR00721">
    <property type="entry name" value="STOMATIN"/>
</dbReference>
<keyword evidence="3" id="KW-0472">Membrane</keyword>
<feature type="transmembrane region" description="Helical" evidence="3">
    <location>
        <begin position="51"/>
        <end position="69"/>
    </location>
</feature>
<keyword evidence="3" id="KW-0812">Transmembrane</keyword>
<dbReference type="Gene3D" id="3.30.479.30">
    <property type="entry name" value="Band 7 domain"/>
    <property type="match status" value="1"/>
</dbReference>
<evidence type="ECO:0000313" key="5">
    <source>
        <dbReference type="EMBL" id="TCL31488.1"/>
    </source>
</evidence>
<dbReference type="InterPro" id="IPR001107">
    <property type="entry name" value="Band_7"/>
</dbReference>
<evidence type="ECO:0000313" key="6">
    <source>
        <dbReference type="Proteomes" id="UP000295169"/>
    </source>
</evidence>
<dbReference type="GO" id="GO:0008233">
    <property type="term" value="F:peptidase activity"/>
    <property type="evidence" value="ECO:0007669"/>
    <property type="project" value="UniProtKB-KW"/>
</dbReference>
<gene>
    <name evidence="5" type="ORF">EV691_11273</name>
</gene>
<dbReference type="InterPro" id="IPR050710">
    <property type="entry name" value="Band7/mec-2_domain"/>
</dbReference>
<accession>A0A4R1PLN7</accession>
<sequence length="439" mass="47814">MEWWHWVVGGIVLILLELAIPAFFVIWFGLGALLVAGVLLLAGALSLTAQLLVWTLSSLAMTALWFGVFRPGRQTTRIGTAAGETIGEVGLLVSAVAPFERGRVRFQKPILGAEEWPRPRFPRGSGCGWCRSRAATSRWPGLDLSERNKEQPMSAGLAVAIAVLAFALITIAKGVRLVAQGEEWVVERLGRYHVTLRPGLNIIIPFLDNVAYKLVTKDIILDVQQQEVITRDNAVILANAIAFVKVTDPVKAVYGVTDFSEAIRNLIMTTLRSIVGEMELDEALSSRDKIKARLRESIADEAVDWGLTVKSVEIQDIKPSESMQRAMELQAAAERERKAAVTKAEGEKQAAILEAEARLEAARRDANAQVLLAEASSESIRRVTSAVGSEPGPMMYLLGEKYIASVEKLAQSDNAKVVLMPADLQETLRGLVGKLGGRG</sequence>
<evidence type="ECO:0000259" key="4">
    <source>
        <dbReference type="SMART" id="SM00244"/>
    </source>
</evidence>
<comment type="similarity">
    <text evidence="2">Belongs to the band 7/mec-2 family.</text>
</comment>
<dbReference type="GO" id="GO:0005886">
    <property type="term" value="C:plasma membrane"/>
    <property type="evidence" value="ECO:0007669"/>
    <property type="project" value="UniProtKB-ARBA"/>
</dbReference>
<proteinExistence type="inferred from homology"/>
<dbReference type="SUPFAM" id="SSF117892">
    <property type="entry name" value="Band 7/SPFH domain"/>
    <property type="match status" value="1"/>
</dbReference>
<dbReference type="Pfam" id="PF01145">
    <property type="entry name" value="Band_7"/>
    <property type="match status" value="1"/>
</dbReference>
<feature type="transmembrane region" description="Helical" evidence="3">
    <location>
        <begin position="12"/>
        <end position="45"/>
    </location>
</feature>
<reference evidence="5 6" key="1">
    <citation type="submission" date="2019-03" db="EMBL/GenBank/DDBJ databases">
        <title>Genomic Encyclopedia of Type Strains, Phase IV (KMG-IV): sequencing the most valuable type-strain genomes for metagenomic binning, comparative biology and taxonomic classification.</title>
        <authorList>
            <person name="Goeker M."/>
        </authorList>
    </citation>
    <scope>NUCLEOTIDE SEQUENCE [LARGE SCALE GENOMIC DNA]</scope>
    <source>
        <strain evidence="5 6">DSM 2286</strain>
    </source>
</reference>
<dbReference type="Proteomes" id="UP000295169">
    <property type="component" value="Unassembled WGS sequence"/>
</dbReference>
<keyword evidence="3" id="KW-1133">Transmembrane helix</keyword>
<dbReference type="PANTHER" id="PTHR43327">
    <property type="entry name" value="STOMATIN-LIKE PROTEIN 2, MITOCHONDRIAL"/>
    <property type="match status" value="1"/>
</dbReference>
<dbReference type="CDD" id="cd08829">
    <property type="entry name" value="SPFH_paraslipin"/>
    <property type="match status" value="1"/>
</dbReference>
<dbReference type="GO" id="GO:0006508">
    <property type="term" value="P:proteolysis"/>
    <property type="evidence" value="ECO:0007669"/>
    <property type="project" value="UniProtKB-KW"/>
</dbReference>
<dbReference type="GO" id="GO:0098552">
    <property type="term" value="C:side of membrane"/>
    <property type="evidence" value="ECO:0007669"/>
    <property type="project" value="UniProtKB-ARBA"/>
</dbReference>
<dbReference type="SMART" id="SM00244">
    <property type="entry name" value="PHB"/>
    <property type="match status" value="1"/>
</dbReference>
<dbReference type="EMBL" id="SMMU01000012">
    <property type="protein sequence ID" value="TCL31488.1"/>
    <property type="molecule type" value="Genomic_DNA"/>
</dbReference>
<evidence type="ECO:0000256" key="2">
    <source>
        <dbReference type="ARBA" id="ARBA00008164"/>
    </source>
</evidence>
<dbReference type="FunFam" id="3.30.479.30:FF:000004">
    <property type="entry name" value="Putative membrane protease family, stomatin"/>
    <property type="match status" value="1"/>
</dbReference>
<dbReference type="InterPro" id="IPR001972">
    <property type="entry name" value="Stomatin_HflK_fam"/>
</dbReference>
<keyword evidence="5" id="KW-0645">Protease</keyword>
<evidence type="ECO:0000256" key="1">
    <source>
        <dbReference type="ARBA" id="ARBA00004167"/>
    </source>
</evidence>
<comment type="subcellular location">
    <subcellularLocation>
        <location evidence="1">Membrane</location>
        <topology evidence="1">Single-pass membrane protein</topology>
    </subcellularLocation>
</comment>